<keyword evidence="4" id="KW-1185">Reference proteome</keyword>
<dbReference type="VEuPathDB" id="TrichDB:TVAGG3_0927570"/>
<dbReference type="PROSITE" id="PS50177">
    <property type="entry name" value="NTF2_DOMAIN"/>
    <property type="match status" value="1"/>
</dbReference>
<evidence type="ECO:0000313" key="4">
    <source>
        <dbReference type="Proteomes" id="UP000001542"/>
    </source>
</evidence>
<name>A2FUS6_TRIV3</name>
<dbReference type="Gene3D" id="3.10.450.50">
    <property type="match status" value="1"/>
</dbReference>
<dbReference type="KEGG" id="tva:4749033"/>
<dbReference type="GO" id="GO:0005737">
    <property type="term" value="C:cytoplasm"/>
    <property type="evidence" value="ECO:0007669"/>
    <property type="project" value="UniProtKB-SubCell"/>
</dbReference>
<dbReference type="Proteomes" id="UP000001542">
    <property type="component" value="Unassembled WGS sequence"/>
</dbReference>
<dbReference type="InParanoid" id="A2FUS6"/>
<dbReference type="Pfam" id="PF02136">
    <property type="entry name" value="NTF2"/>
    <property type="match status" value="1"/>
</dbReference>
<dbReference type="SUPFAM" id="SSF54427">
    <property type="entry name" value="NTF2-like"/>
    <property type="match status" value="1"/>
</dbReference>
<dbReference type="InterPro" id="IPR002075">
    <property type="entry name" value="NTF2_dom"/>
</dbReference>
<dbReference type="GO" id="GO:0044613">
    <property type="term" value="C:nuclear pore central transport channel"/>
    <property type="evidence" value="ECO:0000318"/>
    <property type="project" value="GO_Central"/>
</dbReference>
<feature type="domain" description="NTF2" evidence="2">
    <location>
        <begin position="14"/>
        <end position="127"/>
    </location>
</feature>
<gene>
    <name evidence="3" type="ORF">TVAG_296720</name>
</gene>
<evidence type="ECO:0000313" key="3">
    <source>
        <dbReference type="EMBL" id="EAX91340.1"/>
    </source>
</evidence>
<keyword evidence="1" id="KW-0653">Protein transport</keyword>
<comment type="subcellular location">
    <subcellularLocation>
        <location evidence="1">Cytoplasm</location>
    </subcellularLocation>
    <subcellularLocation>
        <location evidence="1">Nucleus</location>
    </subcellularLocation>
</comment>
<proteinExistence type="predicted"/>
<dbReference type="GO" id="GO:0051028">
    <property type="term" value="P:mRNA transport"/>
    <property type="evidence" value="ECO:0007669"/>
    <property type="project" value="UniProtKB-UniRule"/>
</dbReference>
<dbReference type="RefSeq" id="XP_001304270.1">
    <property type="nucleotide sequence ID" value="XM_001304269.1"/>
</dbReference>
<dbReference type="SMR" id="A2FUS6"/>
<accession>A2FUS6</accession>
<keyword evidence="1" id="KW-0539">Nucleus</keyword>
<dbReference type="InterPro" id="IPR045875">
    <property type="entry name" value="NTF2"/>
</dbReference>
<reference evidence="3" key="2">
    <citation type="journal article" date="2007" name="Science">
        <title>Draft genome sequence of the sexually transmitted pathogen Trichomonas vaginalis.</title>
        <authorList>
            <person name="Carlton J.M."/>
            <person name="Hirt R.P."/>
            <person name="Silva J.C."/>
            <person name="Delcher A.L."/>
            <person name="Schatz M."/>
            <person name="Zhao Q."/>
            <person name="Wortman J.R."/>
            <person name="Bidwell S.L."/>
            <person name="Alsmark U.C.M."/>
            <person name="Besteiro S."/>
            <person name="Sicheritz-Ponten T."/>
            <person name="Noel C.J."/>
            <person name="Dacks J.B."/>
            <person name="Foster P.G."/>
            <person name="Simillion C."/>
            <person name="Van de Peer Y."/>
            <person name="Miranda-Saavedra D."/>
            <person name="Barton G.J."/>
            <person name="Westrop G.D."/>
            <person name="Mueller S."/>
            <person name="Dessi D."/>
            <person name="Fiori P.L."/>
            <person name="Ren Q."/>
            <person name="Paulsen I."/>
            <person name="Zhang H."/>
            <person name="Bastida-Corcuera F.D."/>
            <person name="Simoes-Barbosa A."/>
            <person name="Brown M.T."/>
            <person name="Hayes R.D."/>
            <person name="Mukherjee M."/>
            <person name="Okumura C.Y."/>
            <person name="Schneider R."/>
            <person name="Smith A.J."/>
            <person name="Vanacova S."/>
            <person name="Villalvazo M."/>
            <person name="Haas B.J."/>
            <person name="Pertea M."/>
            <person name="Feldblyum T.V."/>
            <person name="Utterback T.R."/>
            <person name="Shu C.L."/>
            <person name="Osoegawa K."/>
            <person name="de Jong P.J."/>
            <person name="Hrdy I."/>
            <person name="Horvathova L."/>
            <person name="Zubacova Z."/>
            <person name="Dolezal P."/>
            <person name="Malik S.B."/>
            <person name="Logsdon J.M. Jr."/>
            <person name="Henze K."/>
            <person name="Gupta A."/>
            <person name="Wang C.C."/>
            <person name="Dunne R.L."/>
            <person name="Upcroft J.A."/>
            <person name="Upcroft P."/>
            <person name="White O."/>
            <person name="Salzberg S.L."/>
            <person name="Tang P."/>
            <person name="Chiu C.-H."/>
            <person name="Lee Y.-S."/>
            <person name="Embley T.M."/>
            <person name="Coombs G.H."/>
            <person name="Mottram J.C."/>
            <person name="Tachezy J."/>
            <person name="Fraser-Liggett C.M."/>
            <person name="Johnson P.J."/>
        </authorList>
    </citation>
    <scope>NUCLEOTIDE SEQUENCE [LARGE SCALE GENOMIC DNA]</scope>
    <source>
        <strain evidence="3">G3</strain>
    </source>
</reference>
<dbReference type="OrthoDB" id="25408at2759"/>
<protein>
    <recommendedName>
        <fullName evidence="1">Nuclear transport factor 2</fullName>
        <shortName evidence="1">NTF-2</shortName>
    </recommendedName>
</protein>
<dbReference type="GO" id="GO:0015031">
    <property type="term" value="P:protein transport"/>
    <property type="evidence" value="ECO:0007669"/>
    <property type="project" value="UniProtKB-KW"/>
</dbReference>
<dbReference type="EMBL" id="DS114042">
    <property type="protein sequence ID" value="EAX91340.1"/>
    <property type="molecule type" value="Genomic_DNA"/>
</dbReference>
<comment type="function">
    <text evidence="1">Has a role in nuclear-cytoplasmic transport of proteins and mRNAs.</text>
</comment>
<evidence type="ECO:0000256" key="1">
    <source>
        <dbReference type="RuleBase" id="RU369002"/>
    </source>
</evidence>
<dbReference type="STRING" id="5722.A2FUS6"/>
<dbReference type="AlphaFoldDB" id="A2FUS6"/>
<sequence>MSIPAAQTEHSLGIAKELAEKFLPLMNTDKEAMTNYFGENATLVFQGRKIEGVQEIHDFLADLGEIQLSVSSYDVQTIQSARSWTMVVITGIVLLGGSVANDFHCSLYVEANESNQVAFIRFMTFNYF</sequence>
<dbReference type="PANTHER" id="PTHR12612">
    <property type="entry name" value="NUCLEAR TRANSPORT FACTOR 2"/>
    <property type="match status" value="1"/>
</dbReference>
<dbReference type="InterPro" id="IPR018222">
    <property type="entry name" value="Nuclear_transport_factor_2_euk"/>
</dbReference>
<dbReference type="VEuPathDB" id="TrichDB:TVAG_296720"/>
<dbReference type="GO" id="GO:0006913">
    <property type="term" value="P:nucleocytoplasmic transport"/>
    <property type="evidence" value="ECO:0000318"/>
    <property type="project" value="GO_Central"/>
</dbReference>
<dbReference type="InterPro" id="IPR032710">
    <property type="entry name" value="NTF2-like_dom_sf"/>
</dbReference>
<reference evidence="3" key="1">
    <citation type="submission" date="2006-10" db="EMBL/GenBank/DDBJ databases">
        <authorList>
            <person name="Amadeo P."/>
            <person name="Zhao Q."/>
            <person name="Wortman J."/>
            <person name="Fraser-Liggett C."/>
            <person name="Carlton J."/>
        </authorList>
    </citation>
    <scope>NUCLEOTIDE SEQUENCE</scope>
    <source>
        <strain evidence="3">G3</strain>
    </source>
</reference>
<keyword evidence="1" id="KW-0813">Transport</keyword>
<organism evidence="3 4">
    <name type="scientific">Trichomonas vaginalis (strain ATCC PRA-98 / G3)</name>
    <dbReference type="NCBI Taxonomy" id="412133"/>
    <lineage>
        <taxon>Eukaryota</taxon>
        <taxon>Metamonada</taxon>
        <taxon>Parabasalia</taxon>
        <taxon>Trichomonadida</taxon>
        <taxon>Trichomonadidae</taxon>
        <taxon>Trichomonas</taxon>
    </lineage>
</organism>
<evidence type="ECO:0000259" key="2">
    <source>
        <dbReference type="PROSITE" id="PS50177"/>
    </source>
</evidence>
<keyword evidence="1" id="KW-0963">Cytoplasm</keyword>